<sequence>MFDPWRVLATLPHVELVWAPLRGRLGQSNGHDKIWLEPDQYEVEQRCTLAHELVHMERGDKHACDPAVEKAVVEETARRLISMPDLIVAWQWASSLHDVADELHVTEDVLMDRLGVLTEREQARLADAVLRRGNPA</sequence>
<dbReference type="EMBL" id="PGFE01000001">
    <property type="protein sequence ID" value="PJJ77460.1"/>
    <property type="molecule type" value="Genomic_DNA"/>
</dbReference>
<organism evidence="1 2">
    <name type="scientific">Sediminihabitans luteus</name>
    <dbReference type="NCBI Taxonomy" id="1138585"/>
    <lineage>
        <taxon>Bacteria</taxon>
        <taxon>Bacillati</taxon>
        <taxon>Actinomycetota</taxon>
        <taxon>Actinomycetes</taxon>
        <taxon>Micrococcales</taxon>
        <taxon>Cellulomonadaceae</taxon>
        <taxon>Sediminihabitans</taxon>
    </lineage>
</organism>
<dbReference type="RefSeq" id="WP_100421838.1">
    <property type="nucleotide sequence ID" value="NZ_BOOX01000003.1"/>
</dbReference>
<keyword evidence="2" id="KW-1185">Reference proteome</keyword>
<proteinExistence type="predicted"/>
<protein>
    <recommendedName>
        <fullName evidence="3">IrrE N-terminal-like domain-containing protein</fullName>
    </recommendedName>
</protein>
<accession>A0A2M9CZW6</accession>
<dbReference type="Proteomes" id="UP000231693">
    <property type="component" value="Unassembled WGS sequence"/>
</dbReference>
<dbReference type="OrthoDB" id="4727201at2"/>
<reference evidence="1 2" key="1">
    <citation type="submission" date="2017-11" db="EMBL/GenBank/DDBJ databases">
        <title>Genomic Encyclopedia of Archaeal and Bacterial Type Strains, Phase II (KMG-II): From Individual Species to Whole Genera.</title>
        <authorList>
            <person name="Goeker M."/>
        </authorList>
    </citation>
    <scope>NUCLEOTIDE SEQUENCE [LARGE SCALE GENOMIC DNA]</scope>
    <source>
        <strain evidence="1 2">DSM 25478</strain>
    </source>
</reference>
<evidence type="ECO:0000313" key="2">
    <source>
        <dbReference type="Proteomes" id="UP000231693"/>
    </source>
</evidence>
<gene>
    <name evidence="1" type="ORF">CLV28_0679</name>
</gene>
<evidence type="ECO:0000313" key="1">
    <source>
        <dbReference type="EMBL" id="PJJ77460.1"/>
    </source>
</evidence>
<comment type="caution">
    <text evidence="1">The sequence shown here is derived from an EMBL/GenBank/DDBJ whole genome shotgun (WGS) entry which is preliminary data.</text>
</comment>
<dbReference type="AlphaFoldDB" id="A0A2M9CZW6"/>
<evidence type="ECO:0008006" key="3">
    <source>
        <dbReference type="Google" id="ProtNLM"/>
    </source>
</evidence>
<name>A0A2M9CZW6_9CELL</name>